<comment type="similarity">
    <text evidence="1">Belongs to the transglycosylase Slt family.</text>
</comment>
<name>D8KC94_NITWC</name>
<dbReference type="InterPro" id="IPR018392">
    <property type="entry name" value="LysM"/>
</dbReference>
<dbReference type="PANTHER" id="PTHR33734">
    <property type="entry name" value="LYSM DOMAIN-CONTAINING GPI-ANCHORED PROTEIN 2"/>
    <property type="match status" value="1"/>
</dbReference>
<evidence type="ECO:0000259" key="3">
    <source>
        <dbReference type="PROSITE" id="PS51782"/>
    </source>
</evidence>
<feature type="domain" description="LysM" evidence="3">
    <location>
        <begin position="450"/>
        <end position="494"/>
    </location>
</feature>
<dbReference type="GO" id="GO:0016020">
    <property type="term" value="C:membrane"/>
    <property type="evidence" value="ECO:0007669"/>
    <property type="project" value="InterPro"/>
</dbReference>
<dbReference type="Pfam" id="PF01464">
    <property type="entry name" value="SLT"/>
    <property type="match status" value="1"/>
</dbReference>
<dbReference type="Proteomes" id="UP000000393">
    <property type="component" value="Chromosome"/>
</dbReference>
<dbReference type="InterPro" id="IPR000189">
    <property type="entry name" value="Transglyc_AS"/>
</dbReference>
<evidence type="ECO:0000256" key="2">
    <source>
        <dbReference type="SAM" id="SignalP"/>
    </source>
</evidence>
<dbReference type="STRING" id="105559.Nwat_3043"/>
<dbReference type="KEGG" id="nwa:Nwat_3043"/>
<dbReference type="SUPFAM" id="SSF54106">
    <property type="entry name" value="LysM domain"/>
    <property type="match status" value="2"/>
</dbReference>
<dbReference type="PROSITE" id="PS00922">
    <property type="entry name" value="TRANSGLYCOSYLASE"/>
    <property type="match status" value="1"/>
</dbReference>
<dbReference type="CAZy" id="CBM50">
    <property type="family name" value="Carbohydrate-Binding Module Family 50"/>
</dbReference>
<keyword evidence="5" id="KW-1185">Reference proteome</keyword>
<evidence type="ECO:0000313" key="5">
    <source>
        <dbReference type="Proteomes" id="UP000000393"/>
    </source>
</evidence>
<dbReference type="AlphaFoldDB" id="D8KC94"/>
<organism evidence="4 5">
    <name type="scientific">Nitrosococcus watsoni (strain C-113)</name>
    <dbReference type="NCBI Taxonomy" id="105559"/>
    <lineage>
        <taxon>Bacteria</taxon>
        <taxon>Pseudomonadati</taxon>
        <taxon>Pseudomonadota</taxon>
        <taxon>Gammaproteobacteria</taxon>
        <taxon>Chromatiales</taxon>
        <taxon>Chromatiaceae</taxon>
        <taxon>Nitrosococcus</taxon>
    </lineage>
</organism>
<dbReference type="OrthoDB" id="9815002at2"/>
<accession>D8KC94</accession>
<keyword evidence="2" id="KW-0732">Signal</keyword>
<dbReference type="Gene3D" id="1.10.530.10">
    <property type="match status" value="1"/>
</dbReference>
<dbReference type="InterPro" id="IPR036779">
    <property type="entry name" value="LysM_dom_sf"/>
</dbReference>
<dbReference type="PROSITE" id="PS51782">
    <property type="entry name" value="LYSM"/>
    <property type="match status" value="2"/>
</dbReference>
<feature type="chain" id="PRO_5003116703" evidence="2">
    <location>
        <begin position="23"/>
        <end position="503"/>
    </location>
</feature>
<dbReference type="eggNOG" id="COG1388">
    <property type="taxonomic scope" value="Bacteria"/>
</dbReference>
<dbReference type="eggNOG" id="COG0741">
    <property type="taxonomic scope" value="Bacteria"/>
</dbReference>
<dbReference type="CAZy" id="GH23">
    <property type="family name" value="Glycoside Hydrolase Family 23"/>
</dbReference>
<reference evidence="4 5" key="1">
    <citation type="submission" date="2010-06" db="EMBL/GenBank/DDBJ databases">
        <title>Complete sequence of chromosome of Nitrosococcus watsoni C-113.</title>
        <authorList>
            <consortium name="US DOE Joint Genome Institute"/>
            <person name="Lucas S."/>
            <person name="Copeland A."/>
            <person name="Lapidus A."/>
            <person name="Cheng J.-F."/>
            <person name="Bruce D."/>
            <person name="Goodwin L."/>
            <person name="Pitluck S."/>
            <person name="Malfatti S.A."/>
            <person name="Chain P.S.G."/>
            <person name="Land M."/>
            <person name="Hauser L."/>
            <person name="Kyrpides N."/>
            <person name="Ivanova N."/>
            <person name="Cambell M.A."/>
            <person name="Heidelberg J.F."/>
            <person name="Klotz M.G."/>
            <person name="Woyke T."/>
        </authorList>
    </citation>
    <scope>NUCLEOTIDE SEQUENCE [LARGE SCALE GENOMIC DNA]</scope>
    <source>
        <strain evidence="4 5">C-113</strain>
    </source>
</reference>
<dbReference type="Gene3D" id="3.10.350.10">
    <property type="entry name" value="LysM domain"/>
    <property type="match status" value="2"/>
</dbReference>
<dbReference type="HOGENOM" id="CLU_027327_0_0_6"/>
<proteinExistence type="inferred from homology"/>
<dbReference type="PANTHER" id="PTHR33734:SF22">
    <property type="entry name" value="MEMBRANE-BOUND LYTIC MUREIN TRANSGLYCOSYLASE D"/>
    <property type="match status" value="1"/>
</dbReference>
<evidence type="ECO:0000313" key="4">
    <source>
        <dbReference type="EMBL" id="ADJ29765.1"/>
    </source>
</evidence>
<dbReference type="SMART" id="SM00257">
    <property type="entry name" value="LysM"/>
    <property type="match status" value="2"/>
</dbReference>
<dbReference type="CDD" id="cd00118">
    <property type="entry name" value="LysM"/>
    <property type="match status" value="2"/>
</dbReference>
<feature type="domain" description="LysM" evidence="3">
    <location>
        <begin position="390"/>
        <end position="434"/>
    </location>
</feature>
<gene>
    <name evidence="4" type="ordered locus">Nwat_3043</name>
</gene>
<dbReference type="EMBL" id="CP002086">
    <property type="protein sequence ID" value="ADJ29765.1"/>
    <property type="molecule type" value="Genomic_DNA"/>
</dbReference>
<dbReference type="GO" id="GO:0000270">
    <property type="term" value="P:peptidoglycan metabolic process"/>
    <property type="evidence" value="ECO:0007669"/>
    <property type="project" value="InterPro"/>
</dbReference>
<dbReference type="InterPro" id="IPR023346">
    <property type="entry name" value="Lysozyme-like_dom_sf"/>
</dbReference>
<sequence>MPSLFAAIFMGALLFSANPSFAKSWDLFPRSPALAQDIRFWTRVYTEIDNNHGFIHDNRHLNIIYEVTPLPADLNPQAAKKQLQERQQHYQGILLRLAEGKRDNLTEEEQRVLALWSRNVSNKTLQAASVRLRFQRGQANRFREGLVRAGVYKPFILKTLDSLGLPRELAVLPHVESSFNPAAYSHAGAAGLWQFTRPTGRRFLRIDHIADERLDPFKATIAAARLLQDNYEKTGTWPLAITAYNHGVSGMQRAKKQMETSDIVAIRQHYKSPTFGFASRNFYVAFLAALEVDANAKLYFGPFQADKPIKSENIELPDFIPVHALQRVLELDQATLKQSNPALLSPVWKGHKYLPRGYRLRIPCTPTCSGAKALTYLAPWERFEEQIPNRVHKVQQGQTLSHIARRYHIKVHKLIKLNKLANRHHIRIGQILQLPFPATADGNHARSKTGHYTVQRGDTLSRIAHRFGITQQALLKSNNITDKHRIYAGQNLLLAQFPSSSEN</sequence>
<dbReference type="RefSeq" id="WP_013221826.1">
    <property type="nucleotide sequence ID" value="NC_014315.1"/>
</dbReference>
<dbReference type="SUPFAM" id="SSF53955">
    <property type="entry name" value="Lysozyme-like"/>
    <property type="match status" value="1"/>
</dbReference>
<dbReference type="CDD" id="cd16894">
    <property type="entry name" value="MltD-like"/>
    <property type="match status" value="1"/>
</dbReference>
<protein>
    <submittedName>
        <fullName evidence="4">Lytic transglycosylase catalytic</fullName>
    </submittedName>
</protein>
<evidence type="ECO:0000256" key="1">
    <source>
        <dbReference type="ARBA" id="ARBA00007734"/>
    </source>
</evidence>
<dbReference type="GO" id="GO:0008933">
    <property type="term" value="F:peptidoglycan lytic transglycosylase activity"/>
    <property type="evidence" value="ECO:0007669"/>
    <property type="project" value="InterPro"/>
</dbReference>
<dbReference type="Pfam" id="PF01476">
    <property type="entry name" value="LysM"/>
    <property type="match status" value="2"/>
</dbReference>
<feature type="signal peptide" evidence="2">
    <location>
        <begin position="1"/>
        <end position="22"/>
    </location>
</feature>
<dbReference type="InterPro" id="IPR008258">
    <property type="entry name" value="Transglycosylase_SLT_dom_1"/>
</dbReference>